<dbReference type="Proteomes" id="UP000323136">
    <property type="component" value="Unassembled WGS sequence"/>
</dbReference>
<evidence type="ECO:0008006" key="4">
    <source>
        <dbReference type="Google" id="ProtNLM"/>
    </source>
</evidence>
<dbReference type="RefSeq" id="WP_148869810.1">
    <property type="nucleotide sequence ID" value="NZ_VNIA01000002.1"/>
</dbReference>
<dbReference type="OrthoDB" id="1203040at2"/>
<comment type="caution">
    <text evidence="2">The sequence shown here is derived from an EMBL/GenBank/DDBJ whole genome shotgun (WGS) entry which is preliminary data.</text>
</comment>
<evidence type="ECO:0000256" key="1">
    <source>
        <dbReference type="SAM" id="MobiDB-lite"/>
    </source>
</evidence>
<gene>
    <name evidence="2" type="ORF">C7447_102338</name>
</gene>
<accession>A0A5S5DSW5</accession>
<organism evidence="2 3">
    <name type="scientific">Tenacibaculum adriaticum</name>
    <dbReference type="NCBI Taxonomy" id="413713"/>
    <lineage>
        <taxon>Bacteria</taxon>
        <taxon>Pseudomonadati</taxon>
        <taxon>Bacteroidota</taxon>
        <taxon>Flavobacteriia</taxon>
        <taxon>Flavobacteriales</taxon>
        <taxon>Flavobacteriaceae</taxon>
        <taxon>Tenacibaculum</taxon>
    </lineage>
</organism>
<proteinExistence type="predicted"/>
<protein>
    <recommendedName>
        <fullName evidence="4">Lipoprotein</fullName>
    </recommendedName>
</protein>
<feature type="region of interest" description="Disordered" evidence="1">
    <location>
        <begin position="45"/>
        <end position="65"/>
    </location>
</feature>
<dbReference type="AlphaFoldDB" id="A0A5S5DSW5"/>
<dbReference type="EMBL" id="VNIA01000002">
    <property type="protein sequence ID" value="TYP99020.1"/>
    <property type="molecule type" value="Genomic_DNA"/>
</dbReference>
<feature type="compositionally biased region" description="Pro residues" evidence="1">
    <location>
        <begin position="54"/>
        <end position="65"/>
    </location>
</feature>
<dbReference type="PROSITE" id="PS51257">
    <property type="entry name" value="PROKAR_LIPOPROTEIN"/>
    <property type="match status" value="1"/>
</dbReference>
<evidence type="ECO:0000313" key="3">
    <source>
        <dbReference type="Proteomes" id="UP000323136"/>
    </source>
</evidence>
<reference evidence="2 3" key="1">
    <citation type="submission" date="2019-07" db="EMBL/GenBank/DDBJ databases">
        <title>Genomic Encyclopedia of Type Strains, Phase IV (KMG-IV): sequencing the most valuable type-strain genomes for metagenomic binning, comparative biology and taxonomic classification.</title>
        <authorList>
            <person name="Goeker M."/>
        </authorList>
    </citation>
    <scope>NUCLEOTIDE SEQUENCE [LARGE SCALE GENOMIC DNA]</scope>
    <source>
        <strain evidence="2 3">DSM 18961</strain>
    </source>
</reference>
<keyword evidence="3" id="KW-1185">Reference proteome</keyword>
<sequence>MKKIILIMLTVFLNSVFISCTDDDEIVKDDTKAVIKNQIQSNAEDCCDGDGEILPPPPPPPPTNP</sequence>
<evidence type="ECO:0000313" key="2">
    <source>
        <dbReference type="EMBL" id="TYP99020.1"/>
    </source>
</evidence>
<name>A0A5S5DSW5_9FLAO</name>